<evidence type="ECO:0000256" key="3">
    <source>
        <dbReference type="ARBA" id="ARBA00022729"/>
    </source>
</evidence>
<dbReference type="AlphaFoldDB" id="A0A1G1XXG6"/>
<proteinExistence type="inferred from homology"/>
<dbReference type="Gene3D" id="3.40.190.10">
    <property type="entry name" value="Periplasmic binding protein-like II"/>
    <property type="match status" value="1"/>
</dbReference>
<accession>A0A1G1XXG6</accession>
<comment type="similarity">
    <text evidence="1">Belongs to the bacterial solute-binding protein 1 family.</text>
</comment>
<dbReference type="InterPro" id="IPR006061">
    <property type="entry name" value="SBP_1_CS"/>
</dbReference>
<organism evidence="4 5">
    <name type="scientific">Candidatus Buchananbacteria bacterium RIFCSPHIGHO2_01_FULL_39_8</name>
    <dbReference type="NCBI Taxonomy" id="1797533"/>
    <lineage>
        <taxon>Bacteria</taxon>
        <taxon>Candidatus Buchananiibacteriota</taxon>
    </lineage>
</organism>
<keyword evidence="2" id="KW-0813">Transport</keyword>
<evidence type="ECO:0000256" key="1">
    <source>
        <dbReference type="ARBA" id="ARBA00008520"/>
    </source>
</evidence>
<dbReference type="InterPro" id="IPR050490">
    <property type="entry name" value="Bact_solute-bd_prot1"/>
</dbReference>
<comment type="caution">
    <text evidence="4">The sequence shown here is derived from an EMBL/GenBank/DDBJ whole genome shotgun (WGS) entry which is preliminary data.</text>
</comment>
<dbReference type="InterPro" id="IPR006059">
    <property type="entry name" value="SBP"/>
</dbReference>
<dbReference type="PANTHER" id="PTHR43649">
    <property type="entry name" value="ARABINOSE-BINDING PROTEIN-RELATED"/>
    <property type="match status" value="1"/>
</dbReference>
<dbReference type="PROSITE" id="PS01037">
    <property type="entry name" value="SBP_BACTERIAL_1"/>
    <property type="match status" value="1"/>
</dbReference>
<dbReference type="STRING" id="1797533.A2731_03105"/>
<dbReference type="Pfam" id="PF01547">
    <property type="entry name" value="SBP_bac_1"/>
    <property type="match status" value="1"/>
</dbReference>
<evidence type="ECO:0000256" key="2">
    <source>
        <dbReference type="ARBA" id="ARBA00022448"/>
    </source>
</evidence>
<dbReference type="GO" id="GO:0055085">
    <property type="term" value="P:transmembrane transport"/>
    <property type="evidence" value="ECO:0007669"/>
    <property type="project" value="InterPro"/>
</dbReference>
<name>A0A1G1XXG6_9BACT</name>
<evidence type="ECO:0008006" key="6">
    <source>
        <dbReference type="Google" id="ProtNLM"/>
    </source>
</evidence>
<gene>
    <name evidence="4" type="ORF">A2731_03105</name>
</gene>
<sequence length="460" mass="51936">MQKNIKTKIGILLLVAVILVSSGFRCKFITPKQKELLQPITLTWWGTFDNPANFTEIIADYKAVHPNINITYRKLRSEEFWIELINALAEDRGPDIFSIPNNELLGWMSKIEPLPPTTKMAFQVTQKSLGLKEETLIEIRETKSLTTGKIKEYFIDAVYNDVVRDGKIWGLPLSADTLVMFYNRDLFNNANLPLPPTTWTELQNYVKKLTYQDRDGNLIQSGAALGTADNITNSADILSLLMIQNGAQMTSGNKATFAVVPPGGSRTYNPGPEALLFYTDFSNQSKEVYTWNYSFPSSLEAFTQGKVAIAFGYSYHLPYLDAARQGKLNYGVAKMPQIEGRPEVNSAKYWVHTVSKKSKNINEAWDFLQFVTTKAEVARKYLTKTNSPTALRSLVNEQIENDRLNVFADQLLTSVNWYHGFNVGLMEQVFRDMINDVILHGVDPKEAANLAAGRIQQTLF</sequence>
<keyword evidence="3" id="KW-0732">Signal</keyword>
<evidence type="ECO:0000313" key="5">
    <source>
        <dbReference type="Proteomes" id="UP000176241"/>
    </source>
</evidence>
<dbReference type="SUPFAM" id="SSF53850">
    <property type="entry name" value="Periplasmic binding protein-like II"/>
    <property type="match status" value="1"/>
</dbReference>
<reference evidence="4 5" key="1">
    <citation type="journal article" date="2016" name="Nat. Commun.">
        <title>Thousands of microbial genomes shed light on interconnected biogeochemical processes in an aquifer system.</title>
        <authorList>
            <person name="Anantharaman K."/>
            <person name="Brown C.T."/>
            <person name="Hug L.A."/>
            <person name="Sharon I."/>
            <person name="Castelle C.J."/>
            <person name="Probst A.J."/>
            <person name="Thomas B.C."/>
            <person name="Singh A."/>
            <person name="Wilkins M.J."/>
            <person name="Karaoz U."/>
            <person name="Brodie E.L."/>
            <person name="Williams K.H."/>
            <person name="Hubbard S.S."/>
            <person name="Banfield J.F."/>
        </authorList>
    </citation>
    <scope>NUCLEOTIDE SEQUENCE [LARGE SCALE GENOMIC DNA]</scope>
</reference>
<dbReference type="EMBL" id="MHIC01000025">
    <property type="protein sequence ID" value="OGY44692.1"/>
    <property type="molecule type" value="Genomic_DNA"/>
</dbReference>
<dbReference type="Proteomes" id="UP000176241">
    <property type="component" value="Unassembled WGS sequence"/>
</dbReference>
<evidence type="ECO:0000313" key="4">
    <source>
        <dbReference type="EMBL" id="OGY44692.1"/>
    </source>
</evidence>
<protein>
    <recommendedName>
        <fullName evidence="6">ABC transporter substrate-binding protein</fullName>
    </recommendedName>
</protein>
<dbReference type="PANTHER" id="PTHR43649:SF34">
    <property type="entry name" value="ABC TRANSPORTER PERIPLASMIC-BINDING PROTEIN YCJN-RELATED"/>
    <property type="match status" value="1"/>
</dbReference>